<feature type="transmembrane region" description="Helical" evidence="1">
    <location>
        <begin position="98"/>
        <end position="118"/>
    </location>
</feature>
<keyword evidence="1" id="KW-0812">Transmembrane</keyword>
<keyword evidence="3" id="KW-1185">Reference proteome</keyword>
<comment type="caution">
    <text evidence="2">The sequence shown here is derived from an EMBL/GenBank/DDBJ whole genome shotgun (WGS) entry which is preliminary data.</text>
</comment>
<evidence type="ECO:0000313" key="3">
    <source>
        <dbReference type="Proteomes" id="UP000276133"/>
    </source>
</evidence>
<keyword evidence="1" id="KW-0472">Membrane</keyword>
<reference evidence="2 3" key="1">
    <citation type="journal article" date="2018" name="Sci. Rep.">
        <title>Genomic signatures of local adaptation to the degree of environmental predictability in rotifers.</title>
        <authorList>
            <person name="Franch-Gras L."/>
            <person name="Hahn C."/>
            <person name="Garcia-Roger E.M."/>
            <person name="Carmona M.J."/>
            <person name="Serra M."/>
            <person name="Gomez A."/>
        </authorList>
    </citation>
    <scope>NUCLEOTIDE SEQUENCE [LARGE SCALE GENOMIC DNA]</scope>
    <source>
        <strain evidence="2">HYR1</strain>
    </source>
</reference>
<name>A0A3M7P848_BRAPC</name>
<accession>A0A3M7P848</accession>
<keyword evidence="1" id="KW-1133">Transmembrane helix</keyword>
<sequence length="129" mass="15246">MVPLCYADVYGESRHRILRKLFRIFYRSTKNNSILNANFQSSSSEGPKHVLGGTKNVSVATIYRTCFSRSRLKFWRFLCFVFVFCTKIHNVLNFAQFYRIRALEIAFALFWLIWYSLFNNPKYSNALST</sequence>
<protein>
    <submittedName>
        <fullName evidence="2">Uncharacterized protein</fullName>
    </submittedName>
</protein>
<feature type="transmembrane region" description="Helical" evidence="1">
    <location>
        <begin position="74"/>
        <end position="92"/>
    </location>
</feature>
<dbReference type="Proteomes" id="UP000276133">
    <property type="component" value="Unassembled WGS sequence"/>
</dbReference>
<evidence type="ECO:0000313" key="2">
    <source>
        <dbReference type="EMBL" id="RMZ95266.1"/>
    </source>
</evidence>
<gene>
    <name evidence="2" type="ORF">BpHYR1_003617</name>
</gene>
<organism evidence="2 3">
    <name type="scientific">Brachionus plicatilis</name>
    <name type="common">Marine rotifer</name>
    <name type="synonym">Brachionus muelleri</name>
    <dbReference type="NCBI Taxonomy" id="10195"/>
    <lineage>
        <taxon>Eukaryota</taxon>
        <taxon>Metazoa</taxon>
        <taxon>Spiralia</taxon>
        <taxon>Gnathifera</taxon>
        <taxon>Rotifera</taxon>
        <taxon>Eurotatoria</taxon>
        <taxon>Monogononta</taxon>
        <taxon>Pseudotrocha</taxon>
        <taxon>Ploima</taxon>
        <taxon>Brachionidae</taxon>
        <taxon>Brachionus</taxon>
    </lineage>
</organism>
<dbReference type="EMBL" id="REGN01012479">
    <property type="protein sequence ID" value="RMZ95266.1"/>
    <property type="molecule type" value="Genomic_DNA"/>
</dbReference>
<dbReference type="AlphaFoldDB" id="A0A3M7P848"/>
<evidence type="ECO:0000256" key="1">
    <source>
        <dbReference type="SAM" id="Phobius"/>
    </source>
</evidence>
<proteinExistence type="predicted"/>